<sequence>MTWINSYSEEKPGGWAMYKTYADTKIFVITYLVFLLPISFLTYSGMVKNSLSLSTLNMPSILYVLSMMGIWGICLIRGHLIGKHWLVLIPTISFVFNLTPTLSAITSVPYVYHLLAISLGVACPLVAEGHSGTYEMR</sequence>
<name>A0ABW3P9Z4_9PROT</name>
<comment type="caution">
    <text evidence="2">The sequence shown here is derived from an EMBL/GenBank/DDBJ whole genome shotgun (WGS) entry which is preliminary data.</text>
</comment>
<evidence type="ECO:0000313" key="2">
    <source>
        <dbReference type="EMBL" id="MFD1123154.1"/>
    </source>
</evidence>
<dbReference type="Proteomes" id="UP001597206">
    <property type="component" value="Unassembled WGS sequence"/>
</dbReference>
<keyword evidence="1" id="KW-0472">Membrane</keyword>
<feature type="transmembrane region" description="Helical" evidence="1">
    <location>
        <begin position="110"/>
        <end position="127"/>
    </location>
</feature>
<proteinExistence type="predicted"/>
<protein>
    <submittedName>
        <fullName evidence="2">Uncharacterized protein</fullName>
    </submittedName>
</protein>
<organism evidence="2 3">
    <name type="scientific">Methylophilus flavus</name>
    <dbReference type="NCBI Taxonomy" id="640084"/>
    <lineage>
        <taxon>Bacteria</taxon>
        <taxon>Pseudomonadati</taxon>
        <taxon>Pseudomonadota</taxon>
        <taxon>Betaproteobacteria</taxon>
        <taxon>Nitrosomonadales</taxon>
        <taxon>Methylophilaceae</taxon>
        <taxon>Methylophilus</taxon>
    </lineage>
</organism>
<evidence type="ECO:0000313" key="3">
    <source>
        <dbReference type="Proteomes" id="UP001597206"/>
    </source>
</evidence>
<evidence type="ECO:0000256" key="1">
    <source>
        <dbReference type="SAM" id="Phobius"/>
    </source>
</evidence>
<keyword evidence="1" id="KW-1133">Transmembrane helix</keyword>
<dbReference type="RefSeq" id="WP_379034585.1">
    <property type="nucleotide sequence ID" value="NZ_JBHTLN010000002.1"/>
</dbReference>
<feature type="transmembrane region" description="Helical" evidence="1">
    <location>
        <begin position="26"/>
        <end position="46"/>
    </location>
</feature>
<feature type="transmembrane region" description="Helical" evidence="1">
    <location>
        <begin position="85"/>
        <end position="104"/>
    </location>
</feature>
<accession>A0ABW3P9Z4</accession>
<gene>
    <name evidence="2" type="ORF">ACFQ2T_11605</name>
</gene>
<reference evidence="3" key="1">
    <citation type="journal article" date="2019" name="Int. J. Syst. Evol. Microbiol.">
        <title>The Global Catalogue of Microorganisms (GCM) 10K type strain sequencing project: providing services to taxonomists for standard genome sequencing and annotation.</title>
        <authorList>
            <consortium name="The Broad Institute Genomics Platform"/>
            <consortium name="The Broad Institute Genome Sequencing Center for Infectious Disease"/>
            <person name="Wu L."/>
            <person name="Ma J."/>
        </authorList>
    </citation>
    <scope>NUCLEOTIDE SEQUENCE [LARGE SCALE GENOMIC DNA]</scope>
    <source>
        <strain evidence="3">CCUG 58411</strain>
    </source>
</reference>
<keyword evidence="3" id="KW-1185">Reference proteome</keyword>
<keyword evidence="1" id="KW-0812">Transmembrane</keyword>
<dbReference type="EMBL" id="JBHTLN010000002">
    <property type="protein sequence ID" value="MFD1123154.1"/>
    <property type="molecule type" value="Genomic_DNA"/>
</dbReference>
<feature type="transmembrane region" description="Helical" evidence="1">
    <location>
        <begin position="58"/>
        <end position="78"/>
    </location>
</feature>